<keyword evidence="7 13" id="KW-0479">Metal-binding</keyword>
<keyword evidence="6" id="KW-0812">Transmembrane</keyword>
<keyword evidence="8" id="KW-1133">Transmembrane helix</keyword>
<dbReference type="InterPro" id="IPR036396">
    <property type="entry name" value="Cyt_P450_sf"/>
</dbReference>
<evidence type="ECO:0000256" key="2">
    <source>
        <dbReference type="ARBA" id="ARBA00004370"/>
    </source>
</evidence>
<dbReference type="PRINTS" id="PR00385">
    <property type="entry name" value="P450"/>
</dbReference>
<evidence type="ECO:0000256" key="3">
    <source>
        <dbReference type="ARBA" id="ARBA00004721"/>
    </source>
</evidence>
<dbReference type="InterPro" id="IPR017972">
    <property type="entry name" value="Cyt_P450_CS"/>
</dbReference>
<comment type="pathway">
    <text evidence="3">Secondary metabolite biosynthesis; terpenoid biosynthesis.</text>
</comment>
<dbReference type="PROSITE" id="PS00086">
    <property type="entry name" value="CYTOCHROME_P450"/>
    <property type="match status" value="1"/>
</dbReference>
<evidence type="ECO:0008006" key="16">
    <source>
        <dbReference type="Google" id="ProtNLM"/>
    </source>
</evidence>
<evidence type="ECO:0000256" key="6">
    <source>
        <dbReference type="ARBA" id="ARBA00022692"/>
    </source>
</evidence>
<organism evidence="14 15">
    <name type="scientific">Marasmius tenuissimus</name>
    <dbReference type="NCBI Taxonomy" id="585030"/>
    <lineage>
        <taxon>Eukaryota</taxon>
        <taxon>Fungi</taxon>
        <taxon>Dikarya</taxon>
        <taxon>Basidiomycota</taxon>
        <taxon>Agaricomycotina</taxon>
        <taxon>Agaricomycetes</taxon>
        <taxon>Agaricomycetidae</taxon>
        <taxon>Agaricales</taxon>
        <taxon>Marasmiineae</taxon>
        <taxon>Marasmiaceae</taxon>
        <taxon>Marasmius</taxon>
    </lineage>
</organism>
<dbReference type="Pfam" id="PF00067">
    <property type="entry name" value="p450"/>
    <property type="match status" value="1"/>
</dbReference>
<evidence type="ECO:0000256" key="1">
    <source>
        <dbReference type="ARBA" id="ARBA00001971"/>
    </source>
</evidence>
<keyword evidence="12" id="KW-0472">Membrane</keyword>
<reference evidence="14 15" key="1">
    <citation type="submission" date="2024-05" db="EMBL/GenBank/DDBJ databases">
        <title>A draft genome resource for the thread blight pathogen Marasmius tenuissimus strain MS-2.</title>
        <authorList>
            <person name="Yulfo-Soto G.E."/>
            <person name="Baruah I.K."/>
            <person name="Amoako-Attah I."/>
            <person name="Bukari Y."/>
            <person name="Meinhardt L.W."/>
            <person name="Bailey B.A."/>
            <person name="Cohen S.P."/>
        </authorList>
    </citation>
    <scope>NUCLEOTIDE SEQUENCE [LARGE SCALE GENOMIC DNA]</scope>
    <source>
        <strain evidence="14 15">MS-2</strain>
    </source>
</reference>
<evidence type="ECO:0000256" key="5">
    <source>
        <dbReference type="ARBA" id="ARBA00022617"/>
    </source>
</evidence>
<dbReference type="EMBL" id="JBBXMP010000043">
    <property type="protein sequence ID" value="KAL0065790.1"/>
    <property type="molecule type" value="Genomic_DNA"/>
</dbReference>
<comment type="subcellular location">
    <subcellularLocation>
        <location evidence="2">Membrane</location>
    </subcellularLocation>
</comment>
<keyword evidence="10 13" id="KW-0408">Iron</keyword>
<dbReference type="Gene3D" id="1.10.630.10">
    <property type="entry name" value="Cytochrome P450"/>
    <property type="match status" value="1"/>
</dbReference>
<proteinExistence type="inferred from homology"/>
<evidence type="ECO:0000256" key="7">
    <source>
        <dbReference type="ARBA" id="ARBA00022723"/>
    </source>
</evidence>
<evidence type="ECO:0000256" key="4">
    <source>
        <dbReference type="ARBA" id="ARBA00010617"/>
    </source>
</evidence>
<evidence type="ECO:0000256" key="11">
    <source>
        <dbReference type="ARBA" id="ARBA00023033"/>
    </source>
</evidence>
<comment type="similarity">
    <text evidence="4 13">Belongs to the cytochrome P450 family.</text>
</comment>
<keyword evidence="15" id="KW-1185">Reference proteome</keyword>
<gene>
    <name evidence="14" type="ORF">AAF712_007278</name>
</gene>
<evidence type="ECO:0000313" key="14">
    <source>
        <dbReference type="EMBL" id="KAL0065790.1"/>
    </source>
</evidence>
<dbReference type="Proteomes" id="UP001437256">
    <property type="component" value="Unassembled WGS sequence"/>
</dbReference>
<evidence type="ECO:0000256" key="13">
    <source>
        <dbReference type="RuleBase" id="RU000461"/>
    </source>
</evidence>
<dbReference type="InterPro" id="IPR050121">
    <property type="entry name" value="Cytochrome_P450_monoxygenase"/>
</dbReference>
<sequence length="306" mass="33890">MDAIGQAGFGYDFGAMENKDDRLSTAYNNLFADMFAAPSDGMFIMEALLSLLSPRTAVNLLDKMSAWNPRLARGLTTKEVAKTVARELVEEKSKEFAGGQGDQFKDVFSLLIKANMSETEKVKLNEEEMFAQMLVMFLAGHETTANSISWTLLELCKSPDIQEKLRAEIHEKERQIAAEGRSGFTAEDLDSLVYMNAVLKESSRCHSPAIRITKMATVDDCIPLAESIRTTDGKEVTEIPVSKGQRILLSVPGYNKNKAVFGDDAHLFRPERWLENPGKKDVSVGVFANLLTFSGGVRSCVGWRFA</sequence>
<evidence type="ECO:0000256" key="12">
    <source>
        <dbReference type="ARBA" id="ARBA00023136"/>
    </source>
</evidence>
<dbReference type="InterPro" id="IPR001128">
    <property type="entry name" value="Cyt_P450"/>
</dbReference>
<keyword evidence="9 13" id="KW-0560">Oxidoreductase</keyword>
<name>A0ABR2ZVS6_9AGAR</name>
<dbReference type="SUPFAM" id="SSF48264">
    <property type="entry name" value="Cytochrome P450"/>
    <property type="match status" value="1"/>
</dbReference>
<comment type="cofactor">
    <cofactor evidence="1">
        <name>heme</name>
        <dbReference type="ChEBI" id="CHEBI:30413"/>
    </cofactor>
</comment>
<evidence type="ECO:0000313" key="15">
    <source>
        <dbReference type="Proteomes" id="UP001437256"/>
    </source>
</evidence>
<evidence type="ECO:0000256" key="9">
    <source>
        <dbReference type="ARBA" id="ARBA00023002"/>
    </source>
</evidence>
<protein>
    <recommendedName>
        <fullName evidence="16">Cytochrome P450</fullName>
    </recommendedName>
</protein>
<dbReference type="PANTHER" id="PTHR24305:SF166">
    <property type="entry name" value="CYTOCHROME P450 12A4, MITOCHONDRIAL-RELATED"/>
    <property type="match status" value="1"/>
</dbReference>
<accession>A0ABR2ZVS6</accession>
<evidence type="ECO:0000256" key="8">
    <source>
        <dbReference type="ARBA" id="ARBA00022989"/>
    </source>
</evidence>
<evidence type="ECO:0000256" key="10">
    <source>
        <dbReference type="ARBA" id="ARBA00023004"/>
    </source>
</evidence>
<keyword evidence="11 13" id="KW-0503">Monooxygenase</keyword>
<dbReference type="PRINTS" id="PR00463">
    <property type="entry name" value="EP450I"/>
</dbReference>
<keyword evidence="5 13" id="KW-0349">Heme</keyword>
<dbReference type="PANTHER" id="PTHR24305">
    <property type="entry name" value="CYTOCHROME P450"/>
    <property type="match status" value="1"/>
</dbReference>
<dbReference type="InterPro" id="IPR002401">
    <property type="entry name" value="Cyt_P450_E_grp-I"/>
</dbReference>
<comment type="caution">
    <text evidence="14">The sequence shown here is derived from an EMBL/GenBank/DDBJ whole genome shotgun (WGS) entry which is preliminary data.</text>
</comment>